<keyword evidence="2" id="KW-1185">Reference proteome</keyword>
<name>A0A5F1YH07_9LEPT</name>
<gene>
    <name evidence="1" type="ORF">EHQ17_04600</name>
</gene>
<dbReference type="RefSeq" id="WP_135736147.1">
    <property type="nucleotide sequence ID" value="NZ_RQEZ01000086.1"/>
</dbReference>
<dbReference type="Proteomes" id="UP000298277">
    <property type="component" value="Unassembled WGS sequence"/>
</dbReference>
<dbReference type="EMBL" id="RQFA01000024">
    <property type="protein sequence ID" value="TGK36199.1"/>
    <property type="molecule type" value="Genomic_DNA"/>
</dbReference>
<organism evidence="1 2">
    <name type="scientific">Leptospira gomenensis</name>
    <dbReference type="NCBI Taxonomy" id="2484974"/>
    <lineage>
        <taxon>Bacteria</taxon>
        <taxon>Pseudomonadati</taxon>
        <taxon>Spirochaetota</taxon>
        <taxon>Spirochaetia</taxon>
        <taxon>Leptospirales</taxon>
        <taxon>Leptospiraceae</taxon>
        <taxon>Leptospira</taxon>
    </lineage>
</organism>
<accession>A0A5F1YH07</accession>
<evidence type="ECO:0000313" key="1">
    <source>
        <dbReference type="EMBL" id="TGK36199.1"/>
    </source>
</evidence>
<reference evidence="1" key="1">
    <citation type="journal article" date="2019" name="PLoS Negl. Trop. Dis.">
        <title>Revisiting the worldwide diversity of Leptospira species in the environment.</title>
        <authorList>
            <person name="Vincent A.T."/>
            <person name="Schiettekatte O."/>
            <person name="Bourhy P."/>
            <person name="Veyrier F.J."/>
            <person name="Picardeau M."/>
        </authorList>
    </citation>
    <scope>NUCLEOTIDE SEQUENCE [LARGE SCALE GENOMIC DNA]</scope>
    <source>
        <strain evidence="1">201800299</strain>
    </source>
</reference>
<proteinExistence type="predicted"/>
<evidence type="ECO:0000313" key="2">
    <source>
        <dbReference type="Proteomes" id="UP000298277"/>
    </source>
</evidence>
<comment type="caution">
    <text evidence="1">The sequence shown here is derived from an EMBL/GenBank/DDBJ whole genome shotgun (WGS) entry which is preliminary data.</text>
</comment>
<protein>
    <submittedName>
        <fullName evidence="1">Uncharacterized protein</fullName>
    </submittedName>
</protein>
<dbReference type="AlphaFoldDB" id="A0A5F1YH07"/>
<sequence>MDADLQMQGLKSIIKVEAPVEGLELLHQDVRQVCDWLFEEKRKRSIQESRLRIRVAYKKCRRRVKYLENKIKERDKALIEIENKTDRIVADIKKSYGIKVIA</sequence>